<dbReference type="AlphaFoldDB" id="A0A2S8SRX2"/>
<dbReference type="PANTHER" id="PTHR44196">
    <property type="entry name" value="DEHYDROGENASE/REDUCTASE SDR FAMILY MEMBER 7B"/>
    <property type="match status" value="1"/>
</dbReference>
<name>A0A2S8SRX2_9BACT</name>
<dbReference type="InterPro" id="IPR002347">
    <property type="entry name" value="SDR_fam"/>
</dbReference>
<dbReference type="GO" id="GO:0016020">
    <property type="term" value="C:membrane"/>
    <property type="evidence" value="ECO:0007669"/>
    <property type="project" value="TreeGrafter"/>
</dbReference>
<evidence type="ECO:0000313" key="4">
    <source>
        <dbReference type="EMBL" id="PQV63528.1"/>
    </source>
</evidence>
<organism evidence="4 5">
    <name type="scientific">Abditibacterium utsteinense</name>
    <dbReference type="NCBI Taxonomy" id="1960156"/>
    <lineage>
        <taxon>Bacteria</taxon>
        <taxon>Pseudomonadati</taxon>
        <taxon>Abditibacteriota</taxon>
        <taxon>Abditibacteriia</taxon>
        <taxon>Abditibacteriales</taxon>
        <taxon>Abditibacteriaceae</taxon>
        <taxon>Abditibacterium</taxon>
    </lineage>
</organism>
<accession>A0A2S8SRX2</accession>
<dbReference type="RefSeq" id="WP_106380408.1">
    <property type="nucleotide sequence ID" value="NZ_NIGF01000011.1"/>
</dbReference>
<dbReference type="PIRSF" id="PIRSF000126">
    <property type="entry name" value="11-beta-HSD1"/>
    <property type="match status" value="1"/>
</dbReference>
<keyword evidence="5" id="KW-1185">Reference proteome</keyword>
<dbReference type="Pfam" id="PF00106">
    <property type="entry name" value="adh_short"/>
    <property type="match status" value="1"/>
</dbReference>
<dbReference type="InParanoid" id="A0A2S8SRX2"/>
<dbReference type="GO" id="GO:0016491">
    <property type="term" value="F:oxidoreductase activity"/>
    <property type="evidence" value="ECO:0007669"/>
    <property type="project" value="UniProtKB-KW"/>
</dbReference>
<dbReference type="Proteomes" id="UP000237684">
    <property type="component" value="Unassembled WGS sequence"/>
</dbReference>
<keyword evidence="2" id="KW-0560">Oxidoreductase</keyword>
<dbReference type="CDD" id="cd05233">
    <property type="entry name" value="SDR_c"/>
    <property type="match status" value="1"/>
</dbReference>
<evidence type="ECO:0008006" key="6">
    <source>
        <dbReference type="Google" id="ProtNLM"/>
    </source>
</evidence>
<dbReference type="PANTHER" id="PTHR44196:SF2">
    <property type="entry name" value="SHORT-CHAIN DEHYDROGENASE-RELATED"/>
    <property type="match status" value="1"/>
</dbReference>
<dbReference type="PRINTS" id="PR00081">
    <property type="entry name" value="GDHRDH"/>
</dbReference>
<evidence type="ECO:0000313" key="5">
    <source>
        <dbReference type="Proteomes" id="UP000237684"/>
    </source>
</evidence>
<dbReference type="InterPro" id="IPR036291">
    <property type="entry name" value="NAD(P)-bd_dom_sf"/>
</dbReference>
<gene>
    <name evidence="4" type="ORF">B1R32_11189</name>
</gene>
<comment type="caution">
    <text evidence="4">The sequence shown here is derived from an EMBL/GenBank/DDBJ whole genome shotgun (WGS) entry which is preliminary data.</text>
</comment>
<proteinExistence type="inferred from homology"/>
<dbReference type="SUPFAM" id="SSF51735">
    <property type="entry name" value="NAD(P)-binding Rossmann-fold domains"/>
    <property type="match status" value="1"/>
</dbReference>
<sequence length="270" mass="29511">MKNTTAKEWVLVTGAASGIGAELCRLFARDGSHLVLVDVNQSGLEEISAHLTERFGIQTVKLVHDLSLQETPEQIFRELQNRGLEVDVLVNNAGFGTFGNFWEMDIKRESALVAVNIMTPMLLTRLFLPGMVKRGRGRILNVGSISGFLASPYASTYYSSKAWLLSFSQGIATSLQGSGVTVTVVCPGPTYTAFDWHAAPNDGTPPGSLPPRKKFQMEAASVAAQAYNAMRRGQMMVIPGTSNQFLALLAKILPRRFALWMLTFGQKKVN</sequence>
<dbReference type="OrthoDB" id="9808814at2"/>
<reference evidence="4 5" key="1">
    <citation type="journal article" date="2018" name="Syst. Appl. Microbiol.">
        <title>Abditibacterium utsteinense sp. nov., the first cultivated member of candidate phylum FBP, isolated from ice-free Antarctic soil samples.</title>
        <authorList>
            <person name="Tahon G."/>
            <person name="Tytgat B."/>
            <person name="Lebbe L."/>
            <person name="Carlier A."/>
            <person name="Willems A."/>
        </authorList>
    </citation>
    <scope>NUCLEOTIDE SEQUENCE [LARGE SCALE GENOMIC DNA]</scope>
    <source>
        <strain evidence="4 5">LMG 29911</strain>
    </source>
</reference>
<evidence type="ECO:0000256" key="3">
    <source>
        <dbReference type="RuleBase" id="RU000363"/>
    </source>
</evidence>
<comment type="similarity">
    <text evidence="1 3">Belongs to the short-chain dehydrogenases/reductases (SDR) family.</text>
</comment>
<evidence type="ECO:0000256" key="1">
    <source>
        <dbReference type="ARBA" id="ARBA00006484"/>
    </source>
</evidence>
<dbReference type="Gene3D" id="3.40.50.720">
    <property type="entry name" value="NAD(P)-binding Rossmann-like Domain"/>
    <property type="match status" value="1"/>
</dbReference>
<dbReference type="EMBL" id="NIGF01000011">
    <property type="protein sequence ID" value="PQV63528.1"/>
    <property type="molecule type" value="Genomic_DNA"/>
</dbReference>
<evidence type="ECO:0000256" key="2">
    <source>
        <dbReference type="ARBA" id="ARBA00023002"/>
    </source>
</evidence>
<protein>
    <recommendedName>
        <fullName evidence="6">Short-chain dehydrogenase</fullName>
    </recommendedName>
</protein>
<dbReference type="PRINTS" id="PR00080">
    <property type="entry name" value="SDRFAMILY"/>
</dbReference>